<proteinExistence type="inferred from homology"/>
<name>A0ABU8VZC5_9BURK</name>
<dbReference type="InterPro" id="IPR005545">
    <property type="entry name" value="YCII"/>
</dbReference>
<accession>A0ABU8VZC5</accession>
<dbReference type="InterPro" id="IPR011008">
    <property type="entry name" value="Dimeric_a/b-barrel"/>
</dbReference>
<dbReference type="PANTHER" id="PTHR33606:SF3">
    <property type="entry name" value="PROTEIN YCII"/>
    <property type="match status" value="1"/>
</dbReference>
<dbReference type="PANTHER" id="PTHR33606">
    <property type="entry name" value="PROTEIN YCII"/>
    <property type="match status" value="1"/>
</dbReference>
<comment type="caution">
    <text evidence="3">The sequence shown here is derived from an EMBL/GenBank/DDBJ whole genome shotgun (WGS) entry which is preliminary data.</text>
</comment>
<dbReference type="Gene3D" id="3.30.70.1060">
    <property type="entry name" value="Dimeric alpha+beta barrel"/>
    <property type="match status" value="1"/>
</dbReference>
<dbReference type="Pfam" id="PF03795">
    <property type="entry name" value="YCII"/>
    <property type="match status" value="1"/>
</dbReference>
<evidence type="ECO:0000256" key="1">
    <source>
        <dbReference type="ARBA" id="ARBA00007689"/>
    </source>
</evidence>
<evidence type="ECO:0000259" key="2">
    <source>
        <dbReference type="Pfam" id="PF03795"/>
    </source>
</evidence>
<dbReference type="SUPFAM" id="SSF54909">
    <property type="entry name" value="Dimeric alpha+beta barrel"/>
    <property type="match status" value="1"/>
</dbReference>
<dbReference type="EMBL" id="JBBKZV010000007">
    <property type="protein sequence ID" value="MEJ8823160.1"/>
    <property type="molecule type" value="Genomic_DNA"/>
</dbReference>
<protein>
    <submittedName>
        <fullName evidence="3">YciI family protein</fullName>
    </submittedName>
</protein>
<feature type="domain" description="YCII-related" evidence="2">
    <location>
        <begin position="1"/>
        <end position="87"/>
    </location>
</feature>
<organism evidence="3 4">
    <name type="scientific">Variovorax humicola</name>
    <dbReference type="NCBI Taxonomy" id="1769758"/>
    <lineage>
        <taxon>Bacteria</taxon>
        <taxon>Pseudomonadati</taxon>
        <taxon>Pseudomonadota</taxon>
        <taxon>Betaproteobacteria</taxon>
        <taxon>Burkholderiales</taxon>
        <taxon>Comamonadaceae</taxon>
        <taxon>Variovorax</taxon>
    </lineage>
</organism>
<keyword evidence="4" id="KW-1185">Reference proteome</keyword>
<evidence type="ECO:0000313" key="4">
    <source>
        <dbReference type="Proteomes" id="UP001363010"/>
    </source>
</evidence>
<reference evidence="3 4" key="1">
    <citation type="submission" date="2024-03" db="EMBL/GenBank/DDBJ databases">
        <title>Novel species of the genus Variovorax.</title>
        <authorList>
            <person name="Liu Q."/>
            <person name="Xin Y.-H."/>
        </authorList>
    </citation>
    <scope>NUCLEOTIDE SEQUENCE [LARGE SCALE GENOMIC DNA]</scope>
    <source>
        <strain evidence="3 4">KACC 18501</strain>
    </source>
</reference>
<gene>
    <name evidence="3" type="ORF">WKW80_14125</name>
</gene>
<dbReference type="InterPro" id="IPR051807">
    <property type="entry name" value="Sec-metab_biosynth-assoc"/>
</dbReference>
<comment type="similarity">
    <text evidence="1">Belongs to the YciI family.</text>
</comment>
<dbReference type="RefSeq" id="WP_340364203.1">
    <property type="nucleotide sequence ID" value="NZ_JBBKZV010000007.1"/>
</dbReference>
<dbReference type="Proteomes" id="UP001363010">
    <property type="component" value="Unassembled WGS sequence"/>
</dbReference>
<evidence type="ECO:0000313" key="3">
    <source>
        <dbReference type="EMBL" id="MEJ8823160.1"/>
    </source>
</evidence>
<sequence length="104" mass="11176">MPFVILALDKPGSQALRQTLRPAHLDYLIARQDMMLAGGAVLDDSGQAIGSLIIVDTQDAATAQAFAGADPFSEGQLFASVQILPWRQAFLDRRHTPPRSASNS</sequence>